<organism evidence="2 3">
    <name type="scientific">Malassezia obtusa</name>
    <dbReference type="NCBI Taxonomy" id="76774"/>
    <lineage>
        <taxon>Eukaryota</taxon>
        <taxon>Fungi</taxon>
        <taxon>Dikarya</taxon>
        <taxon>Basidiomycota</taxon>
        <taxon>Ustilaginomycotina</taxon>
        <taxon>Malasseziomycetes</taxon>
        <taxon>Malasseziales</taxon>
        <taxon>Malasseziaceae</taxon>
        <taxon>Malassezia</taxon>
    </lineage>
</organism>
<proteinExistence type="predicted"/>
<gene>
    <name evidence="2" type="ORF">MOBT1_003015</name>
</gene>
<dbReference type="CDD" id="cd06464">
    <property type="entry name" value="ACD_sHsps-like"/>
    <property type="match status" value="1"/>
</dbReference>
<dbReference type="AlphaFoldDB" id="A0AAF0IUA4"/>
<dbReference type="Gene3D" id="2.60.40.790">
    <property type="match status" value="1"/>
</dbReference>
<name>A0AAF0IUA4_9BASI</name>
<dbReference type="SUPFAM" id="SSF49764">
    <property type="entry name" value="HSP20-like chaperones"/>
    <property type="match status" value="1"/>
</dbReference>
<dbReference type="Proteomes" id="UP001214603">
    <property type="component" value="Chromosome 8"/>
</dbReference>
<feature type="region of interest" description="Disordered" evidence="1">
    <location>
        <begin position="95"/>
        <end position="169"/>
    </location>
</feature>
<dbReference type="EMBL" id="CP119941">
    <property type="protein sequence ID" value="WFD04308.1"/>
    <property type="molecule type" value="Genomic_DNA"/>
</dbReference>
<dbReference type="InterPro" id="IPR008978">
    <property type="entry name" value="HSP20-like_chaperone"/>
</dbReference>
<keyword evidence="3" id="KW-1185">Reference proteome</keyword>
<sequence length="355" mass="39063">MYLVPSGSSDRLGVPEEEDDECEPLRFGRRADLFVRRPSVTPIAIADAPQRLPNLHELRSASKGSGERPKLHAFAYKSSDDLYVKPLRPRSIVGVSAFDNPDGPESPINTRKCATRSPPPKLNLGPDASEEEREHWPTSSRRAMSPGLSPLSMDSSAPSDGSSPSSETMRIARAPDASDPTLWHSLNTLALQPLTTRLEVLAEPQGEADSTAPKSATVPRVHTEFGPGCESPDEDTSAAVERLKTCDTRVSMVSTENLYILSLHLPHFTLDGITVATKGFNRRTLHIIANRWGDKENDHFERRITFGADAVMSAIRARFDGEHLHVDIPRKTQQHPRSRFAHGLVPPSNASRSTY</sequence>
<reference evidence="2" key="1">
    <citation type="submission" date="2023-03" db="EMBL/GenBank/DDBJ databases">
        <title>Mating type loci evolution in Malassezia.</title>
        <authorList>
            <person name="Coelho M.A."/>
        </authorList>
    </citation>
    <scope>NUCLEOTIDE SEQUENCE</scope>
    <source>
        <strain evidence="2">CBS 7876</strain>
    </source>
</reference>
<evidence type="ECO:0000313" key="3">
    <source>
        <dbReference type="Proteomes" id="UP001214603"/>
    </source>
</evidence>
<evidence type="ECO:0000256" key="1">
    <source>
        <dbReference type="SAM" id="MobiDB-lite"/>
    </source>
</evidence>
<feature type="compositionally biased region" description="Low complexity" evidence="1">
    <location>
        <begin position="152"/>
        <end position="166"/>
    </location>
</feature>
<evidence type="ECO:0008006" key="4">
    <source>
        <dbReference type="Google" id="ProtNLM"/>
    </source>
</evidence>
<feature type="region of interest" description="Disordered" evidence="1">
    <location>
        <begin position="331"/>
        <end position="355"/>
    </location>
</feature>
<evidence type="ECO:0000313" key="2">
    <source>
        <dbReference type="EMBL" id="WFD04308.1"/>
    </source>
</evidence>
<protein>
    <recommendedName>
        <fullName evidence="4">SHSP domain-containing protein</fullName>
    </recommendedName>
</protein>
<feature type="region of interest" description="Disordered" evidence="1">
    <location>
        <begin position="204"/>
        <end position="236"/>
    </location>
</feature>
<feature type="region of interest" description="Disordered" evidence="1">
    <location>
        <begin position="1"/>
        <end position="21"/>
    </location>
</feature>
<accession>A0AAF0IUA4</accession>